<protein>
    <submittedName>
        <fullName evidence="1">Uncharacterized protein</fullName>
    </submittedName>
</protein>
<name>A0ABD0UJA9_DENTH</name>
<reference evidence="1 2" key="1">
    <citation type="journal article" date="2024" name="Plant Biotechnol. J.">
        <title>Dendrobium thyrsiflorum genome and its molecular insights into genes involved in important horticultural traits.</title>
        <authorList>
            <person name="Chen B."/>
            <person name="Wang J.Y."/>
            <person name="Zheng P.J."/>
            <person name="Li K.L."/>
            <person name="Liang Y.M."/>
            <person name="Chen X.F."/>
            <person name="Zhang C."/>
            <person name="Zhao X."/>
            <person name="He X."/>
            <person name="Zhang G.Q."/>
            <person name="Liu Z.J."/>
            <person name="Xu Q."/>
        </authorList>
    </citation>
    <scope>NUCLEOTIDE SEQUENCE [LARGE SCALE GENOMIC DNA]</scope>
    <source>
        <strain evidence="1">GZMU011</strain>
    </source>
</reference>
<gene>
    <name evidence="1" type="ORF">M5K25_016237</name>
</gene>
<dbReference type="EMBL" id="JANQDX010000013">
    <property type="protein sequence ID" value="KAL0912828.1"/>
    <property type="molecule type" value="Genomic_DNA"/>
</dbReference>
<sequence>MWTGSWILVRELEEIFCWQRPDDLPLGEPSEDVIWDVIDRHDPRGDADVRDRLEQHQDMLRGWDVFHSFFSRSPLLLESPLELVEFGDPSQWVSSLRLQCGEYHLLESSITPVSWETCDILEPAANTIEPVGQSSILSHRQLQSVPLEWL</sequence>
<organism evidence="1 2">
    <name type="scientific">Dendrobium thyrsiflorum</name>
    <name type="common">Pinecone-like raceme dendrobium</name>
    <name type="synonym">Orchid</name>
    <dbReference type="NCBI Taxonomy" id="117978"/>
    <lineage>
        <taxon>Eukaryota</taxon>
        <taxon>Viridiplantae</taxon>
        <taxon>Streptophyta</taxon>
        <taxon>Embryophyta</taxon>
        <taxon>Tracheophyta</taxon>
        <taxon>Spermatophyta</taxon>
        <taxon>Magnoliopsida</taxon>
        <taxon>Liliopsida</taxon>
        <taxon>Asparagales</taxon>
        <taxon>Orchidaceae</taxon>
        <taxon>Epidendroideae</taxon>
        <taxon>Malaxideae</taxon>
        <taxon>Dendrobiinae</taxon>
        <taxon>Dendrobium</taxon>
    </lineage>
</organism>
<keyword evidence="2" id="KW-1185">Reference proteome</keyword>
<evidence type="ECO:0000313" key="1">
    <source>
        <dbReference type="EMBL" id="KAL0912828.1"/>
    </source>
</evidence>
<comment type="caution">
    <text evidence="1">The sequence shown here is derived from an EMBL/GenBank/DDBJ whole genome shotgun (WGS) entry which is preliminary data.</text>
</comment>
<proteinExistence type="predicted"/>
<accession>A0ABD0UJA9</accession>
<evidence type="ECO:0000313" key="2">
    <source>
        <dbReference type="Proteomes" id="UP001552299"/>
    </source>
</evidence>
<dbReference type="Proteomes" id="UP001552299">
    <property type="component" value="Unassembled WGS sequence"/>
</dbReference>
<dbReference type="AlphaFoldDB" id="A0ABD0UJA9"/>